<reference evidence="1 2" key="1">
    <citation type="submission" date="2015-01" db="EMBL/GenBank/DDBJ databases">
        <title>Evolution of Trichinella species and genotypes.</title>
        <authorList>
            <person name="Korhonen P.K."/>
            <person name="Edoardo P."/>
            <person name="Giuseppe L.R."/>
            <person name="Gasser R.B."/>
        </authorList>
    </citation>
    <scope>NUCLEOTIDE SEQUENCE [LARGE SCALE GENOMIC DNA]</scope>
    <source>
        <strain evidence="1">ISS120</strain>
    </source>
</reference>
<evidence type="ECO:0000313" key="1">
    <source>
        <dbReference type="EMBL" id="KRY24202.1"/>
    </source>
</evidence>
<accession>A0A0V1AI26</accession>
<proteinExistence type="predicted"/>
<dbReference type="AlphaFoldDB" id="A0A0V1AI26"/>
<dbReference type="STRING" id="45882.A0A0V1AI26"/>
<evidence type="ECO:0000313" key="2">
    <source>
        <dbReference type="Proteomes" id="UP000054653"/>
    </source>
</evidence>
<protein>
    <submittedName>
        <fullName evidence="1">Uncharacterized protein</fullName>
    </submittedName>
</protein>
<name>A0A0V1AI26_TRIBR</name>
<sequence>MQYFKKLSDGQFPTVPPYLSRQSIKTAGQPAVTVNVYSKSAASRYVSVILTMHLRIQ</sequence>
<comment type="caution">
    <text evidence="1">The sequence shown here is derived from an EMBL/GenBank/DDBJ whole genome shotgun (WGS) entry which is preliminary data.</text>
</comment>
<dbReference type="Proteomes" id="UP000054653">
    <property type="component" value="Unassembled WGS sequence"/>
</dbReference>
<organism evidence="1 2">
    <name type="scientific">Trichinella britovi</name>
    <name type="common">Parasitic roundworm</name>
    <dbReference type="NCBI Taxonomy" id="45882"/>
    <lineage>
        <taxon>Eukaryota</taxon>
        <taxon>Metazoa</taxon>
        <taxon>Ecdysozoa</taxon>
        <taxon>Nematoda</taxon>
        <taxon>Enoplea</taxon>
        <taxon>Dorylaimia</taxon>
        <taxon>Trichinellida</taxon>
        <taxon>Trichinellidae</taxon>
        <taxon>Trichinella</taxon>
    </lineage>
</organism>
<keyword evidence="2" id="KW-1185">Reference proteome</keyword>
<dbReference type="EMBL" id="JYDI01003282">
    <property type="protein sequence ID" value="KRY24202.1"/>
    <property type="molecule type" value="Genomic_DNA"/>
</dbReference>
<gene>
    <name evidence="1" type="ORF">T03_1474</name>
</gene>